<evidence type="ECO:0000313" key="3">
    <source>
        <dbReference type="Proteomes" id="UP000280197"/>
    </source>
</evidence>
<dbReference type="AlphaFoldDB" id="A0A3S9I175"/>
<feature type="domain" description="OLD protein-like TOPRIM" evidence="1">
    <location>
        <begin position="35"/>
        <end position="97"/>
    </location>
</feature>
<gene>
    <name evidence="2" type="ORF">EJC51_19620</name>
</gene>
<keyword evidence="2" id="KW-0255">Endonuclease</keyword>
<organism evidence="2 3">
    <name type="scientific">Streptomyces aquilus</name>
    <dbReference type="NCBI Taxonomy" id="2548456"/>
    <lineage>
        <taxon>Bacteria</taxon>
        <taxon>Bacillati</taxon>
        <taxon>Actinomycetota</taxon>
        <taxon>Actinomycetes</taxon>
        <taxon>Kitasatosporales</taxon>
        <taxon>Streptomycetaceae</taxon>
        <taxon>Streptomyces</taxon>
    </lineage>
</organism>
<keyword evidence="3" id="KW-1185">Reference proteome</keyword>
<keyword evidence="2" id="KW-0378">Hydrolase</keyword>
<reference evidence="2 3" key="1">
    <citation type="submission" date="2018-12" db="EMBL/GenBank/DDBJ databases">
        <authorList>
            <person name="Li K."/>
        </authorList>
    </citation>
    <scope>NUCLEOTIDE SEQUENCE [LARGE SCALE GENOMIC DNA]</scope>
    <source>
        <strain evidence="3">CR22</strain>
    </source>
</reference>
<evidence type="ECO:0000313" key="2">
    <source>
        <dbReference type="EMBL" id="AZP18105.1"/>
    </source>
</evidence>
<dbReference type="EMBL" id="CP034463">
    <property type="protein sequence ID" value="AZP18105.1"/>
    <property type="molecule type" value="Genomic_DNA"/>
</dbReference>
<evidence type="ECO:0000259" key="1">
    <source>
        <dbReference type="Pfam" id="PF20469"/>
    </source>
</evidence>
<dbReference type="Proteomes" id="UP000280197">
    <property type="component" value="Chromosome"/>
</dbReference>
<dbReference type="KEGG" id="saqu:EJC51_19620"/>
<proteinExistence type="predicted"/>
<dbReference type="Pfam" id="PF20469">
    <property type="entry name" value="OLD-like_TOPRIM"/>
    <property type="match status" value="1"/>
</dbReference>
<sequence>MSDMGAFRDAVAVWVGDGGGDGGLVAELAALLPVRVVVLLEGLSDVAAVNALAERRGRDLEGEGVCVLSMGGAMNVGRYAGLLGPSGLGLRLAGLCDERELPYYSRGFARAGAAEQGIFVCAADLEDELIRALGVARVGELVGEEGESRALEIFLQQPAQQGRASEQQFRRFLGTKKGRKIRYGRVLVEALDDDRVPAPLDGLLASLVSL</sequence>
<protein>
    <submittedName>
        <fullName evidence="2">ATP-dependent endonuclease</fullName>
    </submittedName>
</protein>
<dbReference type="RefSeq" id="WP_126272286.1">
    <property type="nucleotide sequence ID" value="NZ_CP034463.1"/>
</dbReference>
<accession>A0A3S9I175</accession>
<keyword evidence="2" id="KW-0540">Nuclease</keyword>
<dbReference type="InterPro" id="IPR034139">
    <property type="entry name" value="TOPRIM_OLD"/>
</dbReference>
<name>A0A3S9I175_9ACTN</name>
<dbReference type="GO" id="GO:0004519">
    <property type="term" value="F:endonuclease activity"/>
    <property type="evidence" value="ECO:0007669"/>
    <property type="project" value="UniProtKB-KW"/>
</dbReference>